<dbReference type="InterPro" id="IPR007412">
    <property type="entry name" value="FlgM"/>
</dbReference>
<dbReference type="Proteomes" id="UP000657177">
    <property type="component" value="Unassembled WGS sequence"/>
</dbReference>
<comment type="caution">
    <text evidence="8">The sequence shown here is derived from an EMBL/GenBank/DDBJ whole genome shotgun (WGS) entry which is preliminary data.</text>
</comment>
<feature type="domain" description="Anti-sigma-28 factor FlgM C-terminal" evidence="7">
    <location>
        <begin position="36"/>
        <end position="89"/>
    </location>
</feature>
<evidence type="ECO:0000256" key="6">
    <source>
        <dbReference type="ARBA" id="ARBA00023163"/>
    </source>
</evidence>
<keyword evidence="4" id="KW-1005">Bacterial flagellum biogenesis</keyword>
<evidence type="ECO:0000256" key="1">
    <source>
        <dbReference type="ARBA" id="ARBA00005322"/>
    </source>
</evidence>
<dbReference type="Pfam" id="PF04316">
    <property type="entry name" value="FlgM"/>
    <property type="match status" value="1"/>
</dbReference>
<keyword evidence="3" id="KW-0678">Repressor</keyword>
<dbReference type="RefSeq" id="WP_181338777.1">
    <property type="nucleotide sequence ID" value="NZ_JAAKDE010000003.1"/>
</dbReference>
<name>A0A8J6I059_9FIRM</name>
<dbReference type="GO" id="GO:0045892">
    <property type="term" value="P:negative regulation of DNA-templated transcription"/>
    <property type="evidence" value="ECO:0007669"/>
    <property type="project" value="InterPro"/>
</dbReference>
<dbReference type="GO" id="GO:0044781">
    <property type="term" value="P:bacterial-type flagellum organization"/>
    <property type="evidence" value="ECO:0007669"/>
    <property type="project" value="UniProtKB-KW"/>
</dbReference>
<reference evidence="8" key="1">
    <citation type="submission" date="2020-06" db="EMBL/GenBank/DDBJ databases">
        <title>Novel chitinolytic bacterium.</title>
        <authorList>
            <person name="Ungkulpasvich U."/>
            <person name="Kosugi A."/>
            <person name="Uke A."/>
        </authorList>
    </citation>
    <scope>NUCLEOTIDE SEQUENCE</scope>
    <source>
        <strain evidence="8">UUS1-1</strain>
    </source>
</reference>
<evidence type="ECO:0000256" key="2">
    <source>
        <dbReference type="ARBA" id="ARBA00017823"/>
    </source>
</evidence>
<protein>
    <recommendedName>
        <fullName evidence="2">Negative regulator of flagellin synthesis</fullName>
    </recommendedName>
</protein>
<sequence>MLISNQQVNSVIKAYEVTRNQKNRTIQPTESVRRGDSLLLSPEARELHLIQKNIAQTPEVRSDLVAKLKESIDKGEYQVSSEQVAHRMLVRSLVDRIVGG</sequence>
<keyword evidence="8" id="KW-0969">Cilium</keyword>
<accession>A0A8J6I059</accession>
<gene>
    <name evidence="8" type="primary">flgM</name>
    <name evidence="8" type="ORF">G5B42_02005</name>
</gene>
<dbReference type="NCBIfam" id="TIGR03824">
    <property type="entry name" value="FlgM_jcvi"/>
    <property type="match status" value="1"/>
</dbReference>
<evidence type="ECO:0000313" key="9">
    <source>
        <dbReference type="Proteomes" id="UP000657177"/>
    </source>
</evidence>
<dbReference type="EMBL" id="JAAKDE010000003">
    <property type="protein sequence ID" value="MBA2132324.1"/>
    <property type="molecule type" value="Genomic_DNA"/>
</dbReference>
<keyword evidence="8" id="KW-0966">Cell projection</keyword>
<keyword evidence="9" id="KW-1185">Reference proteome</keyword>
<comment type="similarity">
    <text evidence="1">Belongs to the FlgM family.</text>
</comment>
<evidence type="ECO:0000256" key="5">
    <source>
        <dbReference type="ARBA" id="ARBA00023015"/>
    </source>
</evidence>
<evidence type="ECO:0000256" key="4">
    <source>
        <dbReference type="ARBA" id="ARBA00022795"/>
    </source>
</evidence>
<dbReference type="AlphaFoldDB" id="A0A8J6I059"/>
<keyword evidence="6" id="KW-0804">Transcription</keyword>
<evidence type="ECO:0000259" key="7">
    <source>
        <dbReference type="Pfam" id="PF04316"/>
    </source>
</evidence>
<evidence type="ECO:0000256" key="3">
    <source>
        <dbReference type="ARBA" id="ARBA00022491"/>
    </source>
</evidence>
<keyword evidence="8" id="KW-0282">Flagellum</keyword>
<dbReference type="InterPro" id="IPR031316">
    <property type="entry name" value="FlgM_C"/>
</dbReference>
<dbReference type="InterPro" id="IPR035890">
    <property type="entry name" value="Anti-sigma-28_factor_FlgM_sf"/>
</dbReference>
<evidence type="ECO:0000313" key="8">
    <source>
        <dbReference type="EMBL" id="MBA2132324.1"/>
    </source>
</evidence>
<dbReference type="SUPFAM" id="SSF101498">
    <property type="entry name" value="Anti-sigma factor FlgM"/>
    <property type="match status" value="1"/>
</dbReference>
<organism evidence="8 9">
    <name type="scientific">Capillibacterium thermochitinicola</name>
    <dbReference type="NCBI Taxonomy" id="2699427"/>
    <lineage>
        <taxon>Bacteria</taxon>
        <taxon>Bacillati</taxon>
        <taxon>Bacillota</taxon>
        <taxon>Capillibacterium</taxon>
    </lineage>
</organism>
<keyword evidence="5" id="KW-0805">Transcription regulation</keyword>
<proteinExistence type="inferred from homology"/>